<protein>
    <submittedName>
        <fullName evidence="2">Uncharacterized protein</fullName>
    </submittedName>
</protein>
<evidence type="ECO:0000313" key="3">
    <source>
        <dbReference type="Proteomes" id="UP000225706"/>
    </source>
</evidence>
<gene>
    <name evidence="2" type="ORF">AWC38_SpisGene18784</name>
</gene>
<dbReference type="EMBL" id="LSMT01000509">
    <property type="protein sequence ID" value="PFX16913.1"/>
    <property type="molecule type" value="Genomic_DNA"/>
</dbReference>
<evidence type="ECO:0000313" key="2">
    <source>
        <dbReference type="EMBL" id="PFX16913.1"/>
    </source>
</evidence>
<evidence type="ECO:0000256" key="1">
    <source>
        <dbReference type="SAM" id="MobiDB-lite"/>
    </source>
</evidence>
<dbReference type="OrthoDB" id="5989104at2759"/>
<accession>A0A2B4RJC0</accession>
<dbReference type="Proteomes" id="UP000225706">
    <property type="component" value="Unassembled WGS sequence"/>
</dbReference>
<feature type="compositionally biased region" description="Polar residues" evidence="1">
    <location>
        <begin position="21"/>
        <end position="55"/>
    </location>
</feature>
<name>A0A2B4RJC0_STYPI</name>
<comment type="caution">
    <text evidence="2">The sequence shown here is derived from an EMBL/GenBank/DDBJ whole genome shotgun (WGS) entry which is preliminary data.</text>
</comment>
<dbReference type="AlphaFoldDB" id="A0A2B4RJC0"/>
<feature type="region of interest" description="Disordered" evidence="1">
    <location>
        <begin position="1"/>
        <end position="81"/>
    </location>
</feature>
<organism evidence="2 3">
    <name type="scientific">Stylophora pistillata</name>
    <name type="common">Smooth cauliflower coral</name>
    <dbReference type="NCBI Taxonomy" id="50429"/>
    <lineage>
        <taxon>Eukaryota</taxon>
        <taxon>Metazoa</taxon>
        <taxon>Cnidaria</taxon>
        <taxon>Anthozoa</taxon>
        <taxon>Hexacorallia</taxon>
        <taxon>Scleractinia</taxon>
        <taxon>Astrocoeniina</taxon>
        <taxon>Pocilloporidae</taxon>
        <taxon>Stylophora</taxon>
    </lineage>
</organism>
<sequence>MGCSESKPAQSNETSEAEAIISSNGNGSQETETVKTSGMDNSLQEVNPMQLNSSHEGVKRPEQLSIMKPPRARPSSLENAWGNTRVVNKNLENAFNKPQVQKVEDFGSEYGKDGVDLASSQVQNGQDTDKFVSSSLGTRTSPDGTYSVNYNERLNFQERPGIHKVESDESFDPSKLIDIEKFKAANAPGKQVQTATAKPELSKFDTDVNHNVCDVSSNAASNAKTEAERPPNYNEIYNDDEKQLIASIENDFETALPGSVF</sequence>
<reference evidence="3" key="1">
    <citation type="journal article" date="2017" name="bioRxiv">
        <title>Comparative analysis of the genomes of Stylophora pistillata and Acropora digitifera provides evidence for extensive differences between species of corals.</title>
        <authorList>
            <person name="Voolstra C.R."/>
            <person name="Li Y."/>
            <person name="Liew Y.J."/>
            <person name="Baumgarten S."/>
            <person name="Zoccola D."/>
            <person name="Flot J.-F."/>
            <person name="Tambutte S."/>
            <person name="Allemand D."/>
            <person name="Aranda M."/>
        </authorList>
    </citation>
    <scope>NUCLEOTIDE SEQUENCE [LARGE SCALE GENOMIC DNA]</scope>
</reference>
<keyword evidence="3" id="KW-1185">Reference proteome</keyword>
<proteinExistence type="predicted"/>